<protein>
    <submittedName>
        <fullName evidence="1">Uncharacterized protein</fullName>
    </submittedName>
</protein>
<reference evidence="1" key="1">
    <citation type="submission" date="2022-11" db="EMBL/GenBank/DDBJ databases">
        <authorList>
            <person name="Petersen C."/>
        </authorList>
    </citation>
    <scope>NUCLEOTIDE SEQUENCE</scope>
    <source>
        <strain evidence="1">IBT 34128</strain>
    </source>
</reference>
<sequence length="270" mass="31166">MSLADTDREQIKTRNRYRRALRATMETICSAETHHIEPNVCEKASIVRQPLSLNEKSDGQPLFFDRYQGRLQDRRTPDSTWSEYNADLENYENVRILYFWIKRYIRDQSPLEPAGSYDVGCHDLYEIGDYFWKVVNASVPMTNPGSGIYPANLRNVPNPNPPLPHVKCLMESDVMGDNRLLRGEIMAIIHVMDARLSAKSLRPHLMAPMLLISTMGPWHFRVLEAYFNGDKLVVRNTPLYDMRQGTEAKAADLCLWWYGKVKGNTQTLLK</sequence>
<reference evidence="1" key="2">
    <citation type="journal article" date="2023" name="IMA Fungus">
        <title>Comparative genomic study of the Penicillium genus elucidates a diverse pangenome and 15 lateral gene transfer events.</title>
        <authorList>
            <person name="Petersen C."/>
            <person name="Sorensen T."/>
            <person name="Nielsen M.R."/>
            <person name="Sondergaard T.E."/>
            <person name="Sorensen J.L."/>
            <person name="Fitzpatrick D.A."/>
            <person name="Frisvad J.C."/>
            <person name="Nielsen K.L."/>
        </authorList>
    </citation>
    <scope>NUCLEOTIDE SEQUENCE</scope>
    <source>
        <strain evidence="1">IBT 34128</strain>
    </source>
</reference>
<organism evidence="1 2">
    <name type="scientific">Penicillium alfredii</name>
    <dbReference type="NCBI Taxonomy" id="1506179"/>
    <lineage>
        <taxon>Eukaryota</taxon>
        <taxon>Fungi</taxon>
        <taxon>Dikarya</taxon>
        <taxon>Ascomycota</taxon>
        <taxon>Pezizomycotina</taxon>
        <taxon>Eurotiomycetes</taxon>
        <taxon>Eurotiomycetidae</taxon>
        <taxon>Eurotiales</taxon>
        <taxon>Aspergillaceae</taxon>
        <taxon>Penicillium</taxon>
    </lineage>
</organism>
<dbReference type="AlphaFoldDB" id="A0A9W9FT74"/>
<keyword evidence="2" id="KW-1185">Reference proteome</keyword>
<evidence type="ECO:0000313" key="1">
    <source>
        <dbReference type="EMBL" id="KAJ5106011.1"/>
    </source>
</evidence>
<dbReference type="Proteomes" id="UP001141434">
    <property type="component" value="Unassembled WGS sequence"/>
</dbReference>
<dbReference type="RefSeq" id="XP_056515007.1">
    <property type="nucleotide sequence ID" value="XM_056653940.1"/>
</dbReference>
<accession>A0A9W9FT74</accession>
<dbReference type="EMBL" id="JAPMSZ010000004">
    <property type="protein sequence ID" value="KAJ5106011.1"/>
    <property type="molecule type" value="Genomic_DNA"/>
</dbReference>
<gene>
    <name evidence="1" type="ORF">NUU61_003358</name>
</gene>
<evidence type="ECO:0000313" key="2">
    <source>
        <dbReference type="Proteomes" id="UP001141434"/>
    </source>
</evidence>
<dbReference type="GeneID" id="81393108"/>
<dbReference type="OrthoDB" id="4453902at2759"/>
<proteinExistence type="predicted"/>
<comment type="caution">
    <text evidence="1">The sequence shown here is derived from an EMBL/GenBank/DDBJ whole genome shotgun (WGS) entry which is preliminary data.</text>
</comment>
<name>A0A9W9FT74_9EURO</name>